<evidence type="ECO:0000313" key="2">
    <source>
        <dbReference type="EMBL" id="GAA2134024.1"/>
    </source>
</evidence>
<dbReference type="Pfam" id="PF11575">
    <property type="entry name" value="FhuF_C"/>
    <property type="match status" value="1"/>
</dbReference>
<comment type="caution">
    <text evidence="2">The sequence shown here is derived from an EMBL/GenBank/DDBJ whole genome shotgun (WGS) entry which is preliminary data.</text>
</comment>
<gene>
    <name evidence="2" type="ORF">GCM10009802_42550</name>
</gene>
<proteinExistence type="predicted"/>
<evidence type="ECO:0000259" key="1">
    <source>
        <dbReference type="Pfam" id="PF11575"/>
    </source>
</evidence>
<dbReference type="EMBL" id="BAAAPF010000156">
    <property type="protein sequence ID" value="GAA2134024.1"/>
    <property type="molecule type" value="Genomic_DNA"/>
</dbReference>
<dbReference type="Proteomes" id="UP001500443">
    <property type="component" value="Unassembled WGS sequence"/>
</dbReference>
<evidence type="ECO:0000313" key="3">
    <source>
        <dbReference type="Proteomes" id="UP001500443"/>
    </source>
</evidence>
<organism evidence="2 3">
    <name type="scientific">Streptomyces synnematoformans</name>
    <dbReference type="NCBI Taxonomy" id="415721"/>
    <lineage>
        <taxon>Bacteria</taxon>
        <taxon>Bacillati</taxon>
        <taxon>Actinomycetota</taxon>
        <taxon>Actinomycetes</taxon>
        <taxon>Kitasatosporales</taxon>
        <taxon>Streptomycetaceae</taxon>
        <taxon>Streptomyces</taxon>
    </lineage>
</organism>
<keyword evidence="3" id="KW-1185">Reference proteome</keyword>
<name>A0ABN2YYG6_9ACTN</name>
<feature type="domain" description="Ferric siderophore reductase C-terminal" evidence="1">
    <location>
        <begin position="211"/>
        <end position="229"/>
    </location>
</feature>
<accession>A0ABN2YYG6</accession>
<dbReference type="InterPro" id="IPR024726">
    <property type="entry name" value="FhuF_C"/>
</dbReference>
<dbReference type="RefSeq" id="WP_344291605.1">
    <property type="nucleotide sequence ID" value="NZ_BAAAPF010000156.1"/>
</dbReference>
<reference evidence="2 3" key="1">
    <citation type="journal article" date="2019" name="Int. J. Syst. Evol. Microbiol.">
        <title>The Global Catalogue of Microorganisms (GCM) 10K type strain sequencing project: providing services to taxonomists for standard genome sequencing and annotation.</title>
        <authorList>
            <consortium name="The Broad Institute Genomics Platform"/>
            <consortium name="The Broad Institute Genome Sequencing Center for Infectious Disease"/>
            <person name="Wu L."/>
            <person name="Ma J."/>
        </authorList>
    </citation>
    <scope>NUCLEOTIDE SEQUENCE [LARGE SCALE GENOMIC DNA]</scope>
    <source>
        <strain evidence="2 3">JCM 15481</strain>
    </source>
</reference>
<sequence>MTPAPPQPPGAPRASAAAALADVAALGPFFTLTVGGPDAGWHPVADTYARGAADLVARTADRYGTAELRIGASLVQFGHASRLWSPVLACALLHGVVPDLDGLQRADDGPALRLPAAAGRPAPAASRLPEVLYDAVVTRHLEPFAAGLRVKVAPGLLYGNAASALVGAAAALRAARPALGDPLTRLAEDLLGTGRLAGTGRLTGPAPSFRRRSCCLYYRVPGGGKCGDCSLHP</sequence>
<protein>
    <submittedName>
        <fullName evidence="2">(2Fe-2S)-binding protein</fullName>
    </submittedName>
</protein>